<organism evidence="11 12">
    <name type="scientific">Chelatococcus reniformis</name>
    <dbReference type="NCBI Taxonomy" id="1494448"/>
    <lineage>
        <taxon>Bacteria</taxon>
        <taxon>Pseudomonadati</taxon>
        <taxon>Pseudomonadota</taxon>
        <taxon>Alphaproteobacteria</taxon>
        <taxon>Hyphomicrobiales</taxon>
        <taxon>Chelatococcaceae</taxon>
        <taxon>Chelatococcus</taxon>
    </lineage>
</organism>
<comment type="caution">
    <text evidence="11">The sequence shown here is derived from an EMBL/GenBank/DDBJ whole genome shotgun (WGS) entry which is preliminary data.</text>
</comment>
<dbReference type="GO" id="GO:0071972">
    <property type="term" value="F:peptidoglycan L,D-transpeptidase activity"/>
    <property type="evidence" value="ECO:0007669"/>
    <property type="project" value="TreeGrafter"/>
</dbReference>
<keyword evidence="4" id="KW-0808">Transferase</keyword>
<evidence type="ECO:0000256" key="3">
    <source>
        <dbReference type="ARBA" id="ARBA00022676"/>
    </source>
</evidence>
<keyword evidence="5" id="KW-0378">Hydrolase</keyword>
<evidence type="ECO:0000313" key="11">
    <source>
        <dbReference type="EMBL" id="GGC61861.1"/>
    </source>
</evidence>
<evidence type="ECO:0000256" key="1">
    <source>
        <dbReference type="ARBA" id="ARBA00004752"/>
    </source>
</evidence>
<evidence type="ECO:0000256" key="5">
    <source>
        <dbReference type="ARBA" id="ARBA00022801"/>
    </source>
</evidence>
<dbReference type="GO" id="GO:0005576">
    <property type="term" value="C:extracellular region"/>
    <property type="evidence" value="ECO:0007669"/>
    <property type="project" value="TreeGrafter"/>
</dbReference>
<dbReference type="PANTHER" id="PTHR30582">
    <property type="entry name" value="L,D-TRANSPEPTIDASE"/>
    <property type="match status" value="1"/>
</dbReference>
<dbReference type="InterPro" id="IPR005490">
    <property type="entry name" value="LD_TPept_cat_dom"/>
</dbReference>
<dbReference type="GO" id="GO:0016757">
    <property type="term" value="F:glycosyltransferase activity"/>
    <property type="evidence" value="ECO:0007669"/>
    <property type="project" value="UniProtKB-KW"/>
</dbReference>
<evidence type="ECO:0000256" key="7">
    <source>
        <dbReference type="ARBA" id="ARBA00022984"/>
    </source>
</evidence>
<evidence type="ECO:0000256" key="4">
    <source>
        <dbReference type="ARBA" id="ARBA00022679"/>
    </source>
</evidence>
<feature type="active site" description="Nucleophile" evidence="9">
    <location>
        <position position="133"/>
    </location>
</feature>
<feature type="active site" description="Proton donor/acceptor" evidence="9">
    <location>
        <position position="117"/>
    </location>
</feature>
<dbReference type="Gene3D" id="2.40.440.10">
    <property type="entry name" value="L,D-transpeptidase catalytic domain-like"/>
    <property type="match status" value="1"/>
</dbReference>
<dbReference type="PANTHER" id="PTHR30582:SF24">
    <property type="entry name" value="L,D-TRANSPEPTIDASE ERFK_SRFK-RELATED"/>
    <property type="match status" value="1"/>
</dbReference>
<evidence type="ECO:0000256" key="2">
    <source>
        <dbReference type="ARBA" id="ARBA00005992"/>
    </source>
</evidence>
<dbReference type="PROSITE" id="PS52029">
    <property type="entry name" value="LD_TPASE"/>
    <property type="match status" value="1"/>
</dbReference>
<evidence type="ECO:0000313" key="12">
    <source>
        <dbReference type="Proteomes" id="UP000637002"/>
    </source>
</evidence>
<dbReference type="Proteomes" id="UP000637002">
    <property type="component" value="Unassembled WGS sequence"/>
</dbReference>
<name>A0A916XCJ9_9HYPH</name>
<dbReference type="GO" id="GO:0008360">
    <property type="term" value="P:regulation of cell shape"/>
    <property type="evidence" value="ECO:0007669"/>
    <property type="project" value="UniProtKB-UniRule"/>
</dbReference>
<dbReference type="InterPro" id="IPR050979">
    <property type="entry name" value="LD-transpeptidase"/>
</dbReference>
<keyword evidence="8 9" id="KW-0961">Cell wall biogenesis/degradation</keyword>
<dbReference type="EMBL" id="BMGG01000003">
    <property type="protein sequence ID" value="GGC61861.1"/>
    <property type="molecule type" value="Genomic_DNA"/>
</dbReference>
<sequence length="157" mass="17495">MVPKAEFDPQYARYLTDDETGEAPGTIVVDTKRRLLFYVLPNRKMIRYGVAVGDEAYGWSGAATVQRKAEWPDWNPPAEMTARWPHVRKTAGGPGNPLGARALYLFQGNKDTLYRIHGTNEPEKIGRAVSSGCIRMSNIDVIDLYNRVSVGAKVIVK</sequence>
<proteinExistence type="inferred from homology"/>
<accession>A0A916XCJ9</accession>
<reference evidence="11" key="1">
    <citation type="journal article" date="2014" name="Int. J. Syst. Evol. Microbiol.">
        <title>Complete genome sequence of Corynebacterium casei LMG S-19264T (=DSM 44701T), isolated from a smear-ripened cheese.</title>
        <authorList>
            <consortium name="US DOE Joint Genome Institute (JGI-PGF)"/>
            <person name="Walter F."/>
            <person name="Albersmeier A."/>
            <person name="Kalinowski J."/>
            <person name="Ruckert C."/>
        </authorList>
    </citation>
    <scope>NUCLEOTIDE SEQUENCE</scope>
    <source>
        <strain evidence="11">CGMCC 1.12919</strain>
    </source>
</reference>
<comment type="pathway">
    <text evidence="1 9">Cell wall biogenesis; peptidoglycan biosynthesis.</text>
</comment>
<protein>
    <recommendedName>
        <fullName evidence="10">L,D-TPase catalytic domain-containing protein</fullName>
    </recommendedName>
</protein>
<dbReference type="GO" id="GO:0071555">
    <property type="term" value="P:cell wall organization"/>
    <property type="evidence" value="ECO:0007669"/>
    <property type="project" value="UniProtKB-UniRule"/>
</dbReference>
<keyword evidence="3" id="KW-0328">Glycosyltransferase</keyword>
<evidence type="ECO:0000256" key="8">
    <source>
        <dbReference type="ARBA" id="ARBA00023316"/>
    </source>
</evidence>
<dbReference type="InterPro" id="IPR038063">
    <property type="entry name" value="Transpep_catalytic_dom"/>
</dbReference>
<evidence type="ECO:0000259" key="10">
    <source>
        <dbReference type="PROSITE" id="PS52029"/>
    </source>
</evidence>
<evidence type="ECO:0000256" key="9">
    <source>
        <dbReference type="PROSITE-ProRule" id="PRU01373"/>
    </source>
</evidence>
<reference evidence="11" key="2">
    <citation type="submission" date="2020-09" db="EMBL/GenBank/DDBJ databases">
        <authorList>
            <person name="Sun Q."/>
            <person name="Zhou Y."/>
        </authorList>
    </citation>
    <scope>NUCLEOTIDE SEQUENCE</scope>
    <source>
        <strain evidence="11">CGMCC 1.12919</strain>
    </source>
</reference>
<keyword evidence="7 9" id="KW-0573">Peptidoglycan synthesis</keyword>
<comment type="similarity">
    <text evidence="2">Belongs to the YkuD family.</text>
</comment>
<dbReference type="AlphaFoldDB" id="A0A916XCJ9"/>
<dbReference type="FunFam" id="2.40.440.10:FF:000002">
    <property type="entry name" value="L,D-transpeptidase ErfK/SrfK"/>
    <property type="match status" value="1"/>
</dbReference>
<dbReference type="CDD" id="cd16913">
    <property type="entry name" value="YkuD_like"/>
    <property type="match status" value="1"/>
</dbReference>
<keyword evidence="12" id="KW-1185">Reference proteome</keyword>
<feature type="domain" description="L,D-TPase catalytic" evidence="10">
    <location>
        <begin position="25"/>
        <end position="157"/>
    </location>
</feature>
<dbReference type="SUPFAM" id="SSF141523">
    <property type="entry name" value="L,D-transpeptidase catalytic domain-like"/>
    <property type="match status" value="1"/>
</dbReference>
<evidence type="ECO:0000256" key="6">
    <source>
        <dbReference type="ARBA" id="ARBA00022960"/>
    </source>
</evidence>
<keyword evidence="6 9" id="KW-0133">Cell shape</keyword>
<gene>
    <name evidence="11" type="ORF">GCM10010994_20600</name>
</gene>
<dbReference type="GO" id="GO:0018104">
    <property type="term" value="P:peptidoglycan-protein cross-linking"/>
    <property type="evidence" value="ECO:0007669"/>
    <property type="project" value="TreeGrafter"/>
</dbReference>
<dbReference type="Pfam" id="PF03734">
    <property type="entry name" value="YkuD"/>
    <property type="match status" value="1"/>
</dbReference>